<evidence type="ECO:0000259" key="3">
    <source>
        <dbReference type="Pfam" id="PF26117"/>
    </source>
</evidence>
<feature type="region of interest" description="Disordered" evidence="1">
    <location>
        <begin position="121"/>
        <end position="143"/>
    </location>
</feature>
<feature type="compositionally biased region" description="Low complexity" evidence="1">
    <location>
        <begin position="133"/>
        <end position="143"/>
    </location>
</feature>
<evidence type="ECO:0000313" key="4">
    <source>
        <dbReference type="EMBL" id="PAA73646.1"/>
    </source>
</evidence>
<dbReference type="PANTHER" id="PTHR10098">
    <property type="entry name" value="RAPSYN-RELATED"/>
    <property type="match status" value="1"/>
</dbReference>
<dbReference type="InterPro" id="IPR019734">
    <property type="entry name" value="TPR_rpt"/>
</dbReference>
<proteinExistence type="predicted"/>
<gene>
    <name evidence="4" type="ORF">BOX15_Mlig019615g1</name>
</gene>
<feature type="compositionally biased region" description="Low complexity" evidence="1">
    <location>
        <begin position="1530"/>
        <end position="1546"/>
    </location>
</feature>
<reference evidence="4 5" key="1">
    <citation type="submission" date="2017-06" db="EMBL/GenBank/DDBJ databases">
        <title>A platform for efficient transgenesis in Macrostomum lignano, a flatworm model organism for stem cell research.</title>
        <authorList>
            <person name="Berezikov E."/>
        </authorList>
    </citation>
    <scope>NUCLEOTIDE SEQUENCE [LARGE SCALE GENOMIC DNA]</scope>
    <source>
        <strain evidence="4">DV1</strain>
        <tissue evidence="4">Whole organism</tissue>
    </source>
</reference>
<feature type="compositionally biased region" description="Pro residues" evidence="1">
    <location>
        <begin position="2100"/>
        <end position="2120"/>
    </location>
</feature>
<dbReference type="SUPFAM" id="SSF48452">
    <property type="entry name" value="TPR-like"/>
    <property type="match status" value="6"/>
</dbReference>
<feature type="domain" description="TTC28 C-terminal" evidence="3">
    <location>
        <begin position="1932"/>
        <end position="2051"/>
    </location>
</feature>
<dbReference type="InterPro" id="IPR024983">
    <property type="entry name" value="CHAT_dom"/>
</dbReference>
<name>A0A267FIP5_9PLAT</name>
<evidence type="ECO:0008006" key="6">
    <source>
        <dbReference type="Google" id="ProtNLM"/>
    </source>
</evidence>
<dbReference type="Pfam" id="PF12770">
    <property type="entry name" value="CHAT"/>
    <property type="match status" value="1"/>
</dbReference>
<dbReference type="Gene3D" id="1.25.40.10">
    <property type="entry name" value="Tetratricopeptide repeat domain"/>
    <property type="match status" value="4"/>
</dbReference>
<feature type="region of interest" description="Disordered" evidence="1">
    <location>
        <begin position="51"/>
        <end position="79"/>
    </location>
</feature>
<feature type="compositionally biased region" description="Low complexity" evidence="1">
    <location>
        <begin position="60"/>
        <end position="71"/>
    </location>
</feature>
<dbReference type="PANTHER" id="PTHR10098:SF108">
    <property type="entry name" value="TETRATRICOPEPTIDE REPEAT PROTEIN 28"/>
    <property type="match status" value="1"/>
</dbReference>
<dbReference type="STRING" id="282301.A0A267FIP5"/>
<accession>A0A267FIP5</accession>
<feature type="compositionally biased region" description="Basic and acidic residues" evidence="1">
    <location>
        <begin position="2283"/>
        <end position="2292"/>
    </location>
</feature>
<feature type="domain" description="CHAT" evidence="2">
    <location>
        <begin position="1437"/>
        <end position="1790"/>
    </location>
</feature>
<dbReference type="Pfam" id="PF13424">
    <property type="entry name" value="TPR_12"/>
    <property type="match status" value="3"/>
</dbReference>
<sequence>MLKWSSGVSTASAPSSLVQQSVVQSSDQQTDLLRNRFYSFRLPKIVSNRQSATSAESLRKQQLQQQQQQRKSILSEKSAASSGADSGAIVEPALSSVASSSVSTSTRFSFRFLRLVGNSSSDRSEQKKKKNNKPSSASSSSAIATPTVVAASASLRENRPLLSPFRRSKSCADRGSKRKKAYYREGVALQCLGKFADAAAALCQGLGKDPKDRALIQGLVDCALASPVRERFLPVYEQLCKLHLANSAFVLMSVIGQELESLGQHPQAITALECALQLGTSSLKLKASVLSALSRAHWSAGRIDRAVTYMQQDLSVVHQLGDEEGQCRAHGNLGAAHFVQGDFAEALAHQKQQLRCALKLRQRDTAIHALTNLGHLYSALGDLTNALSSHRQCALLCHQSDLPLLEAAEIGSVGSVYLAMGELDNALECHSEQLRLANRLGSREERCRALLNLGSDHLAKREPGQAWPHLEEALAQAQQLGDPLLQGRACGALGACHRLDGDLAESRRMHEAQLNCALRCANRELEAAACGSLGLVYQLLGDYESAVKLHKAHLRLAELLHDRPGRAKALGNIGCSYSAMRQPDLALRYHTEELELLQQCYDRQSECACHGRLGAAYQSLRQPERAAHHLQLQLDLARELRANSGDQLANHRLLARALESMAGFLASGRGDCQAALELCSEWRRLCSEINDSRGEAAACHRLGCVCHQLGRWREAETWHRAELQLLQRPVCSSSCSAIWRARCQLGLCLGELGDWQMAAEEFQECLQLARGDELQQQQPDLEFRSLGHLADASMSLGDTAQAMELRAEQLQLAGNRPRLLVAAHAGLGEAHSRLGNQLAALRHHQLELELARQVVDEAGRHSSATYSLERQSHLGDSKLTLSQSPLDQAPVCQALCHLGGTNLALSNVGSAVRCFEEALRLAQESGQPALEARACGQLAAAKVSSSEFEQAIGYLEQQLSQLDRLPPSRRAVDGERGEALCRLGMCYESLGDWEGAVGCYERYLALCQRIANLTGQQRALAGLAACHRHSGSLQQALVCQEKRLVVAHEAQRLDWMASAYGEMGGLHAASGNFEQAIGCLTHQLRVAKQAGSPSTEADAASGLGRVYQQMSDFGRSLEFHLLDLRLAESNSLPEARCRAFGNIGLAYEAQGDYRLALDYQERHLRSAGELAKEQAKLSALTALGRIHHCLAGYGEAIRYLRDGLQAAEKTGYREEEARLRHRLGLSLWASGRLSDSRQQLQSAFDLFDELRRGERQRLASEQRAALLSAQTACSQALQRVLAALGRPQEALVAAETCQARPFVDLLLDRQAKEADAELSDILQGPMTYDEMLRLVRDCDSSLVYFSLAAGYLYTWLLTPADGLVAFRQTDVNQLDPDFERGGEDSEAHSVASVSAGFFAAPAAAAKAAAAAAAADSLSLASGRSGGSGASGSGIGRRALGHLYSVLIAELEPHLPQQQQQQRPSLIIVPQGDLYLVPFSLLKSSSASVASAALGDRFNISLAPSLHCLLHCRQQLLPLQHRPKDSPATVAEAASAPDGADASAAAAAESLQPHRQLIVGNPWLPRGVADRHLWCQSAPPAEHECRSLADLLAAAPQPLLGRQATRRAVLQQLMQQQQTDQKEDSQPIELLHFAANISWSQSAIVLAPPVQDQQQQQQQQQFAEASSAEDANLQSSSLSDLLLTPHDLTQARLPACRLVVLSCGHVSPACQATSDGLQTLCRSFLAAGARCCLVCLWPAPDKATRALLKSFYTGLLQYQPAGVALRAAQALVRAEISAAPQCWAGWALIGDASARLRKRSLTIARSLSALIGAGIGAGTSGGADQMRKEALRILLHLIEKSLQRIVQGCRTPMYTSQLSVEKKVGRQVASSRHWRNLLAALGFRLTSGVGKTTDDLNAVPSDESTAAVLFFPTLDPAERLAQTSACLMALLGLPDRSLGALSGLLAASSGQQLRQLVDLLLASTSTSSRTSGRPTVSSTMPRTGTAELRVPVQLWRGSDGCHELLSSLGFDLLEVGQEFVLLQLSGGGGGRQAGRLLQLAATALLGLQDVANTPVQQQLIESVSSSSQESLLSVHSGQFLPVTAADTELLAEIDDNDPAVPATPPPSQPQPPPPPPPPPGFRRPSQESESDLPEAPSAKQQPQPPPSKAPWQPNEGQTLNQLIYGSGDEQLQLLAGAEDSVYEPNLSTITEVSDSELSSAMSLPPLQPPTSSSAAFISKRLSVLEERTAAEALATANSAAGPSSRQQQTPTRLSTVAAGAESTVSSSSGYSSTRDGRPPQQLHLTERDLERLTRISVEPTTTATAAGREPARHPAAGAASAWYDDVGSSQC</sequence>
<dbReference type="Pfam" id="PF13176">
    <property type="entry name" value="TPR_7"/>
    <property type="match status" value="2"/>
</dbReference>
<organism evidence="4 5">
    <name type="scientific">Macrostomum lignano</name>
    <dbReference type="NCBI Taxonomy" id="282301"/>
    <lineage>
        <taxon>Eukaryota</taxon>
        <taxon>Metazoa</taxon>
        <taxon>Spiralia</taxon>
        <taxon>Lophotrochozoa</taxon>
        <taxon>Platyhelminthes</taxon>
        <taxon>Rhabditophora</taxon>
        <taxon>Macrostomorpha</taxon>
        <taxon>Macrostomida</taxon>
        <taxon>Macrostomidae</taxon>
        <taxon>Macrostomum</taxon>
    </lineage>
</organism>
<dbReference type="Pfam" id="PF26117">
    <property type="entry name" value="TTC28_C"/>
    <property type="match status" value="1"/>
</dbReference>
<feature type="compositionally biased region" description="Low complexity" evidence="1">
    <location>
        <begin position="2304"/>
        <end position="2320"/>
    </location>
</feature>
<evidence type="ECO:0000256" key="1">
    <source>
        <dbReference type="SAM" id="MobiDB-lite"/>
    </source>
</evidence>
<feature type="region of interest" description="Disordered" evidence="1">
    <location>
        <begin position="2094"/>
        <end position="2154"/>
    </location>
</feature>
<dbReference type="SMART" id="SM00028">
    <property type="entry name" value="TPR"/>
    <property type="match status" value="23"/>
</dbReference>
<protein>
    <recommendedName>
        <fullName evidence="6">CHAT domain-containing protein</fullName>
    </recommendedName>
</protein>
<dbReference type="EMBL" id="NIVC01001001">
    <property type="protein sequence ID" value="PAA73646.1"/>
    <property type="molecule type" value="Genomic_DNA"/>
</dbReference>
<feature type="compositionally biased region" description="Polar residues" evidence="1">
    <location>
        <begin position="2240"/>
        <end position="2252"/>
    </location>
</feature>
<evidence type="ECO:0000259" key="2">
    <source>
        <dbReference type="Pfam" id="PF12770"/>
    </source>
</evidence>
<dbReference type="InterPro" id="IPR058900">
    <property type="entry name" value="TTC28_C"/>
</dbReference>
<feature type="compositionally biased region" description="Low complexity" evidence="1">
    <location>
        <begin position="2253"/>
        <end position="2272"/>
    </location>
</feature>
<feature type="region of interest" description="Disordered" evidence="1">
    <location>
        <begin position="2233"/>
        <end position="2330"/>
    </location>
</feature>
<keyword evidence="5" id="KW-1185">Reference proteome</keyword>
<dbReference type="OrthoDB" id="626167at2759"/>
<evidence type="ECO:0000313" key="5">
    <source>
        <dbReference type="Proteomes" id="UP000215902"/>
    </source>
</evidence>
<dbReference type="Proteomes" id="UP000215902">
    <property type="component" value="Unassembled WGS sequence"/>
</dbReference>
<dbReference type="InterPro" id="IPR011990">
    <property type="entry name" value="TPR-like_helical_dom_sf"/>
</dbReference>
<comment type="caution">
    <text evidence="4">The sequence shown here is derived from an EMBL/GenBank/DDBJ whole genome shotgun (WGS) entry which is preliminary data.</text>
</comment>
<feature type="region of interest" description="Disordered" evidence="1">
    <location>
        <begin position="1523"/>
        <end position="1546"/>
    </location>
</feature>